<evidence type="ECO:0000259" key="3">
    <source>
        <dbReference type="PROSITE" id="PS50977"/>
    </source>
</evidence>
<evidence type="ECO:0000256" key="2">
    <source>
        <dbReference type="PROSITE-ProRule" id="PRU00335"/>
    </source>
</evidence>
<dbReference type="PANTHER" id="PTHR43479">
    <property type="entry name" value="ACREF/ENVCD OPERON REPRESSOR-RELATED"/>
    <property type="match status" value="1"/>
</dbReference>
<protein>
    <submittedName>
        <fullName evidence="4">TetR family transcriptional regulator</fullName>
    </submittedName>
</protein>
<dbReference type="PANTHER" id="PTHR43479:SF11">
    <property type="entry name" value="ACREF_ENVCD OPERON REPRESSOR-RELATED"/>
    <property type="match status" value="1"/>
</dbReference>
<accession>A0A0S4XP89</accession>
<name>A0A0S4XP89_9BACT</name>
<reference evidence="4" key="1">
    <citation type="submission" date="2015-11" db="EMBL/GenBank/DDBJ databases">
        <authorList>
            <person name="Zhang Y."/>
            <person name="Guo Z."/>
        </authorList>
    </citation>
    <scope>NUCLEOTIDE SEQUENCE</scope>
    <source>
        <strain evidence="4">BN30871</strain>
    </source>
</reference>
<dbReference type="InterPro" id="IPR001647">
    <property type="entry name" value="HTH_TetR"/>
</dbReference>
<dbReference type="SUPFAM" id="SSF46689">
    <property type="entry name" value="Homeodomain-like"/>
    <property type="match status" value="1"/>
</dbReference>
<evidence type="ECO:0000313" key="4">
    <source>
        <dbReference type="EMBL" id="CUV65569.1"/>
    </source>
</evidence>
<dbReference type="AlphaFoldDB" id="A0A0S4XP89"/>
<gene>
    <name evidence="4" type="primary">yvkB</name>
    <name evidence="4" type="ORF">BN3087_390020</name>
</gene>
<feature type="domain" description="HTH tetR-type" evidence="3">
    <location>
        <begin position="15"/>
        <end position="75"/>
    </location>
</feature>
<dbReference type="GO" id="GO:0003677">
    <property type="term" value="F:DNA binding"/>
    <property type="evidence" value="ECO:0007669"/>
    <property type="project" value="UniProtKB-UniRule"/>
</dbReference>
<keyword evidence="1 2" id="KW-0238">DNA-binding</keyword>
<dbReference type="Pfam" id="PF00440">
    <property type="entry name" value="TetR_N"/>
    <property type="match status" value="1"/>
</dbReference>
<dbReference type="PROSITE" id="PS50977">
    <property type="entry name" value="HTH_TETR_2"/>
    <property type="match status" value="1"/>
</dbReference>
<dbReference type="InterPro" id="IPR009057">
    <property type="entry name" value="Homeodomain-like_sf"/>
</dbReference>
<dbReference type="Gene3D" id="1.10.357.10">
    <property type="entry name" value="Tetracycline Repressor, domain 2"/>
    <property type="match status" value="1"/>
</dbReference>
<sequence>MDNELNESKPLSRGDRTRSSILDVSLKLFATSGYKATSVRDIAGELGIKQSALYNHFKNKDEILSTLVAELTSSAITSLFSNFNAPDAYKHGKTLLSSIATTFKLISFDSKNEALFKLLMQEIFNNINIREIYNEYFYQENVKKLSSYLFSMMQDEMIKSSDPLLLANEFFSPLFFYQMQITLLKIDKKPTSSMVSLFEKHVEFFWDTVKLEKKDTLF</sequence>
<evidence type="ECO:0000256" key="1">
    <source>
        <dbReference type="ARBA" id="ARBA00023125"/>
    </source>
</evidence>
<organism evidence="4">
    <name type="scientific">Sulfurovum sp. enrichment culture clone C5</name>
    <dbReference type="NCBI Taxonomy" id="497650"/>
    <lineage>
        <taxon>Bacteria</taxon>
        <taxon>Pseudomonadati</taxon>
        <taxon>Campylobacterota</taxon>
        <taxon>Epsilonproteobacteria</taxon>
        <taxon>Campylobacterales</taxon>
        <taxon>Sulfurovaceae</taxon>
        <taxon>Sulfurovum</taxon>
        <taxon>environmental samples</taxon>
    </lineage>
</organism>
<feature type="DNA-binding region" description="H-T-H motif" evidence="2">
    <location>
        <begin position="38"/>
        <end position="57"/>
    </location>
</feature>
<dbReference type="PRINTS" id="PR00455">
    <property type="entry name" value="HTHTETR"/>
</dbReference>
<proteinExistence type="predicted"/>
<dbReference type="EMBL" id="FAXN01000039">
    <property type="protein sequence ID" value="CUV65569.1"/>
    <property type="molecule type" value="Genomic_DNA"/>
</dbReference>
<dbReference type="InterPro" id="IPR050624">
    <property type="entry name" value="HTH-type_Tx_Regulator"/>
</dbReference>